<evidence type="ECO:0000256" key="5">
    <source>
        <dbReference type="ARBA" id="ARBA00022801"/>
    </source>
</evidence>
<keyword evidence="5" id="KW-0378">Hydrolase</keyword>
<dbReference type="GO" id="GO:0050532">
    <property type="term" value="F:2-phosphosulfolactate phosphatase activity"/>
    <property type="evidence" value="ECO:0007669"/>
    <property type="project" value="UniProtKB-EC"/>
</dbReference>
<dbReference type="InterPro" id="IPR036702">
    <property type="entry name" value="ComB-like_sf"/>
</dbReference>
<dbReference type="SUPFAM" id="SSF142823">
    <property type="entry name" value="ComB-like"/>
    <property type="match status" value="1"/>
</dbReference>
<dbReference type="InterPro" id="IPR005238">
    <property type="entry name" value="ComB-like"/>
</dbReference>
<evidence type="ECO:0000256" key="2">
    <source>
        <dbReference type="ARBA" id="ARBA00009997"/>
    </source>
</evidence>
<dbReference type="EC" id="3.1.3.71" evidence="3"/>
<accession>A0A1B2I8F7</accession>
<dbReference type="RefSeq" id="WP_066748022.1">
    <property type="nucleotide sequence ID" value="NZ_CP016757.1"/>
</dbReference>
<comment type="cofactor">
    <cofactor evidence="1">
        <name>Mg(2+)</name>
        <dbReference type="ChEBI" id="CHEBI:18420"/>
    </cofactor>
</comment>
<dbReference type="KEGG" id="cpor:BED41_14705"/>
<dbReference type="AlphaFoldDB" id="A0A1B2I8F7"/>
<evidence type="ECO:0000313" key="8">
    <source>
        <dbReference type="EMBL" id="ANZ46241.1"/>
    </source>
</evidence>
<name>A0A1B2I8F7_9BACT</name>
<evidence type="ECO:0000256" key="4">
    <source>
        <dbReference type="ARBA" id="ARBA00021948"/>
    </source>
</evidence>
<dbReference type="Proteomes" id="UP000093044">
    <property type="component" value="Chromosome"/>
</dbReference>
<evidence type="ECO:0000256" key="7">
    <source>
        <dbReference type="ARBA" id="ARBA00033711"/>
    </source>
</evidence>
<reference evidence="8" key="1">
    <citation type="submission" date="2016-08" db="EMBL/GenBank/DDBJ databases">
        <title>Complete genome of Cloacibacillus porcorum.</title>
        <authorList>
            <person name="Looft T."/>
            <person name="Bayles D.O."/>
            <person name="Alt D.P."/>
        </authorList>
    </citation>
    <scope>NUCLEOTIDE SEQUENCE [LARGE SCALE GENOMIC DNA]</scope>
    <source>
        <strain evidence="8">CL-84</strain>
    </source>
</reference>
<comment type="catalytic activity">
    <reaction evidence="7">
        <text>(2R)-O-phospho-3-sulfolactate + H2O = (2R)-3-sulfolactate + phosphate</text>
        <dbReference type="Rhea" id="RHEA:23416"/>
        <dbReference type="ChEBI" id="CHEBI:15377"/>
        <dbReference type="ChEBI" id="CHEBI:15597"/>
        <dbReference type="ChEBI" id="CHEBI:43474"/>
        <dbReference type="ChEBI" id="CHEBI:58738"/>
        <dbReference type="EC" id="3.1.3.71"/>
    </reaction>
</comment>
<proteinExistence type="inferred from homology"/>
<dbReference type="Pfam" id="PF04029">
    <property type="entry name" value="2-ph_phosp"/>
    <property type="match status" value="1"/>
</dbReference>
<protein>
    <recommendedName>
        <fullName evidence="4">Probable 2-phosphosulfolactate phosphatase</fullName>
        <ecNumber evidence="3">3.1.3.71</ecNumber>
    </recommendedName>
</protein>
<dbReference type="PANTHER" id="PTHR37311:SF1">
    <property type="entry name" value="2-PHOSPHOSULFOLACTATE PHOSPHATASE-RELATED"/>
    <property type="match status" value="1"/>
</dbReference>
<dbReference type="GO" id="GO:0050545">
    <property type="term" value="F:sulfopyruvate decarboxylase activity"/>
    <property type="evidence" value="ECO:0007669"/>
    <property type="project" value="TreeGrafter"/>
</dbReference>
<dbReference type="Gene3D" id="3.90.1560.10">
    <property type="entry name" value="ComB-like"/>
    <property type="match status" value="1"/>
</dbReference>
<evidence type="ECO:0000256" key="1">
    <source>
        <dbReference type="ARBA" id="ARBA00001946"/>
    </source>
</evidence>
<keyword evidence="6" id="KW-0460">Magnesium</keyword>
<comment type="similarity">
    <text evidence="2">Belongs to the ComB family.</text>
</comment>
<sequence length="246" mass="26148">MKYIFDVAFLPSEVFKDHDVRIVVDLLRATTQITTFFDGGGSVLVPLKEVEAAFEMKERLGKDWKIMGERGGLPAPGFDFGNSPLELLEAGVPEFAIITTSNGTRALMRAAEGCGRVLAGCARNAEAVCWDALCSGNNVGIICAGRNGEFSLEDTVCAGMLVEKLLALAPANGAEEMELTDGAMSAMALWHHFGPDITVVCQESTHGKILSGLGFDNDLFFCGEVDSSSTVPVLKDVDGVPALVGR</sequence>
<evidence type="ECO:0000313" key="9">
    <source>
        <dbReference type="Proteomes" id="UP000093044"/>
    </source>
</evidence>
<organism evidence="8 9">
    <name type="scientific">Cloacibacillus porcorum</name>
    <dbReference type="NCBI Taxonomy" id="1197717"/>
    <lineage>
        <taxon>Bacteria</taxon>
        <taxon>Thermotogati</taxon>
        <taxon>Synergistota</taxon>
        <taxon>Synergistia</taxon>
        <taxon>Synergistales</taxon>
        <taxon>Synergistaceae</taxon>
        <taxon>Cloacibacillus</taxon>
    </lineage>
</organism>
<dbReference type="PANTHER" id="PTHR37311">
    <property type="entry name" value="2-PHOSPHOSULFOLACTATE PHOSPHATASE-RELATED"/>
    <property type="match status" value="1"/>
</dbReference>
<keyword evidence="9" id="KW-1185">Reference proteome</keyword>
<evidence type="ECO:0000256" key="6">
    <source>
        <dbReference type="ARBA" id="ARBA00022842"/>
    </source>
</evidence>
<dbReference type="OrthoDB" id="4913at2"/>
<gene>
    <name evidence="8" type="ORF">BED41_14705</name>
</gene>
<evidence type="ECO:0000256" key="3">
    <source>
        <dbReference type="ARBA" id="ARBA00012953"/>
    </source>
</evidence>
<dbReference type="EMBL" id="CP016757">
    <property type="protein sequence ID" value="ANZ46241.1"/>
    <property type="molecule type" value="Genomic_DNA"/>
</dbReference>
<dbReference type="GO" id="GO:0000287">
    <property type="term" value="F:magnesium ion binding"/>
    <property type="evidence" value="ECO:0007669"/>
    <property type="project" value="InterPro"/>
</dbReference>
<dbReference type="GeneID" id="83059095"/>
<dbReference type="STRING" id="1197717.BED41_14705"/>